<evidence type="ECO:0000256" key="3">
    <source>
        <dbReference type="ARBA" id="ARBA00022737"/>
    </source>
</evidence>
<keyword evidence="9" id="KW-1185">Reference proteome</keyword>
<sequence>MPQPSKTHNRISASMCKMFRYDKNRHTPDDARNVLLVVVSLIAAVTFQAGVNPPGGVWQDGDHAGRAIYASQKVPFPYSNMGCYSFDDDNLCICSFCCYSSRNRAFSLSFDSSFSAFFDEDFGLFLQEMLWG</sequence>
<feature type="domain" description="PGG" evidence="7">
    <location>
        <begin position="29"/>
        <end position="75"/>
    </location>
</feature>
<keyword evidence="5" id="KW-0040">ANK repeat</keyword>
<comment type="caution">
    <text evidence="8">The sequence shown here is derived from an EMBL/GenBank/DDBJ whole genome shotgun (WGS) entry which is preliminary data.</text>
</comment>
<organism evidence="8 9">
    <name type="scientific">Salix udensis</name>
    <dbReference type="NCBI Taxonomy" id="889485"/>
    <lineage>
        <taxon>Eukaryota</taxon>
        <taxon>Viridiplantae</taxon>
        <taxon>Streptophyta</taxon>
        <taxon>Embryophyta</taxon>
        <taxon>Tracheophyta</taxon>
        <taxon>Spermatophyta</taxon>
        <taxon>Magnoliopsida</taxon>
        <taxon>eudicotyledons</taxon>
        <taxon>Gunneridae</taxon>
        <taxon>Pentapetalae</taxon>
        <taxon>rosids</taxon>
        <taxon>fabids</taxon>
        <taxon>Malpighiales</taxon>
        <taxon>Salicaceae</taxon>
        <taxon>Saliceae</taxon>
        <taxon>Salix</taxon>
    </lineage>
</organism>
<comment type="subcellular location">
    <subcellularLocation>
        <location evidence="1">Membrane</location>
        <topology evidence="1">Multi-pass membrane protein</topology>
    </subcellularLocation>
</comment>
<keyword evidence="2" id="KW-0812">Transmembrane</keyword>
<dbReference type="EMBL" id="JAPFFJ010000019">
    <property type="protein sequence ID" value="KAJ6400279.1"/>
    <property type="molecule type" value="Genomic_DNA"/>
</dbReference>
<evidence type="ECO:0000256" key="1">
    <source>
        <dbReference type="ARBA" id="ARBA00004141"/>
    </source>
</evidence>
<evidence type="ECO:0000256" key="6">
    <source>
        <dbReference type="ARBA" id="ARBA00023136"/>
    </source>
</evidence>
<keyword evidence="6" id="KW-0472">Membrane</keyword>
<gene>
    <name evidence="8" type="ORF">OIU84_015850</name>
</gene>
<reference evidence="8 9" key="1">
    <citation type="journal article" date="2023" name="Int. J. Mol. Sci.">
        <title>De Novo Assembly and Annotation of 11 Diverse Shrub Willow (Salix) Genomes Reveals Novel Gene Organization in Sex-Linked Regions.</title>
        <authorList>
            <person name="Hyden B."/>
            <person name="Feng K."/>
            <person name="Yates T.B."/>
            <person name="Jawdy S."/>
            <person name="Cereghino C."/>
            <person name="Smart L.B."/>
            <person name="Muchero W."/>
        </authorList>
    </citation>
    <scope>NUCLEOTIDE SEQUENCE [LARGE SCALE GENOMIC DNA]</scope>
    <source>
        <tissue evidence="8">Shoot tip</tissue>
    </source>
</reference>
<evidence type="ECO:0000313" key="9">
    <source>
        <dbReference type="Proteomes" id="UP001162972"/>
    </source>
</evidence>
<evidence type="ECO:0000256" key="4">
    <source>
        <dbReference type="ARBA" id="ARBA00022989"/>
    </source>
</evidence>
<evidence type="ECO:0000259" key="7">
    <source>
        <dbReference type="Pfam" id="PF13962"/>
    </source>
</evidence>
<name>A0AAD6J8C3_9ROSI</name>
<keyword evidence="3" id="KW-0677">Repeat</keyword>
<dbReference type="PANTHER" id="PTHR24186:SF56">
    <property type="entry name" value="PGG DOMAIN-CONTAINING PROTEIN"/>
    <property type="match status" value="1"/>
</dbReference>
<keyword evidence="4" id="KW-1133">Transmembrane helix</keyword>
<dbReference type="Pfam" id="PF13962">
    <property type="entry name" value="PGG"/>
    <property type="match status" value="1"/>
</dbReference>
<dbReference type="GO" id="GO:0005886">
    <property type="term" value="C:plasma membrane"/>
    <property type="evidence" value="ECO:0007669"/>
    <property type="project" value="TreeGrafter"/>
</dbReference>
<protein>
    <recommendedName>
        <fullName evidence="7">PGG domain-containing protein</fullName>
    </recommendedName>
</protein>
<dbReference type="PANTHER" id="PTHR24186">
    <property type="entry name" value="PROTEIN PHOSPHATASE 1 REGULATORY SUBUNIT"/>
    <property type="match status" value="1"/>
</dbReference>
<dbReference type="AlphaFoldDB" id="A0AAD6J8C3"/>
<evidence type="ECO:0000256" key="5">
    <source>
        <dbReference type="ARBA" id="ARBA00023043"/>
    </source>
</evidence>
<dbReference type="Proteomes" id="UP001162972">
    <property type="component" value="Chromosome 14"/>
</dbReference>
<proteinExistence type="predicted"/>
<evidence type="ECO:0000313" key="8">
    <source>
        <dbReference type="EMBL" id="KAJ6400279.1"/>
    </source>
</evidence>
<evidence type="ECO:0000256" key="2">
    <source>
        <dbReference type="ARBA" id="ARBA00022692"/>
    </source>
</evidence>
<accession>A0AAD6J8C3</accession>
<dbReference type="InterPro" id="IPR026961">
    <property type="entry name" value="PGG_dom"/>
</dbReference>